<protein>
    <submittedName>
        <fullName evidence="10">Multiple sugar transport system permease protein</fullName>
    </submittedName>
    <submittedName>
        <fullName evidence="9">Sugar ABC transporter permease</fullName>
    </submittedName>
</protein>
<evidence type="ECO:0000256" key="3">
    <source>
        <dbReference type="ARBA" id="ARBA00022475"/>
    </source>
</evidence>
<name>A0A7W8KCG0_9DEIO</name>
<sequence>MTRSEPLRSAAGTADRRDASIRVRTQGAQAALVAFLTLGALAILLPFAWMILTAFKTPAEAYTWPPVWLPAEWSVANFTQLFATIPFGKMFFNSFWTSVLIATLNILSAAPAAYAFARLRFPGQGLWFGSHLLSLMIPWQVTIIPVFLLIRALGWYDSYTALIVPSIASGFTVFLLFQFFRSLPRSLEESVLIDGGSWFTALRHVALPAAKGAIAAAWLFSFLGNWQSFIWPLIVLQSSDKMLLSVGLLSLQNQFTVNIPVLMAGATLSTLPTVIAYLFVQRYLTDAAITSGLKG</sequence>
<keyword evidence="3" id="KW-1003">Cell membrane</keyword>
<dbReference type="InterPro" id="IPR035906">
    <property type="entry name" value="MetI-like_sf"/>
</dbReference>
<dbReference type="Gene3D" id="1.10.3720.10">
    <property type="entry name" value="MetI-like"/>
    <property type="match status" value="1"/>
</dbReference>
<evidence type="ECO:0000259" key="8">
    <source>
        <dbReference type="PROSITE" id="PS50928"/>
    </source>
</evidence>
<dbReference type="EMBL" id="BNAJ01000002">
    <property type="protein sequence ID" value="GHF38168.1"/>
    <property type="molecule type" value="Genomic_DNA"/>
</dbReference>
<dbReference type="SUPFAM" id="SSF161098">
    <property type="entry name" value="MetI-like"/>
    <property type="match status" value="1"/>
</dbReference>
<reference evidence="9" key="1">
    <citation type="journal article" date="2014" name="Int. J. Syst. Evol. Microbiol.">
        <title>Complete genome of a new Firmicutes species belonging to the dominant human colonic microbiota ('Ruminococcus bicirculans') reveals two chromosomes and a selective capacity to utilize plant glucans.</title>
        <authorList>
            <consortium name="NISC Comparative Sequencing Program"/>
            <person name="Wegmann U."/>
            <person name="Louis P."/>
            <person name="Goesmann A."/>
            <person name="Henrissat B."/>
            <person name="Duncan S.H."/>
            <person name="Flint H.J."/>
        </authorList>
    </citation>
    <scope>NUCLEOTIDE SEQUENCE</scope>
    <source>
        <strain evidence="9">CGMCC 1.18437</strain>
    </source>
</reference>
<dbReference type="AlphaFoldDB" id="A0A7W8KCG0"/>
<evidence type="ECO:0000313" key="10">
    <source>
        <dbReference type="EMBL" id="MBB5375639.1"/>
    </source>
</evidence>
<dbReference type="RefSeq" id="WP_184109924.1">
    <property type="nucleotide sequence ID" value="NZ_BNAJ01000002.1"/>
</dbReference>
<keyword evidence="12" id="KW-1185">Reference proteome</keyword>
<keyword evidence="4 7" id="KW-0812">Transmembrane</keyword>
<feature type="transmembrane region" description="Helical" evidence="7">
    <location>
        <begin position="213"/>
        <end position="235"/>
    </location>
</feature>
<keyword evidence="2 7" id="KW-0813">Transport</keyword>
<reference evidence="12" key="2">
    <citation type="journal article" date="2019" name="Int. J. Syst. Evol. Microbiol.">
        <title>The Global Catalogue of Microorganisms (GCM) 10K type strain sequencing project: providing services to taxonomists for standard genome sequencing and annotation.</title>
        <authorList>
            <consortium name="The Broad Institute Genomics Platform"/>
            <consortium name="The Broad Institute Genome Sequencing Center for Infectious Disease"/>
            <person name="Wu L."/>
            <person name="Ma J."/>
        </authorList>
    </citation>
    <scope>NUCLEOTIDE SEQUENCE [LARGE SCALE GENOMIC DNA]</scope>
    <source>
        <strain evidence="12">CGMCC 1.18437</strain>
    </source>
</reference>
<evidence type="ECO:0000256" key="1">
    <source>
        <dbReference type="ARBA" id="ARBA00004651"/>
    </source>
</evidence>
<feature type="transmembrane region" description="Helical" evidence="7">
    <location>
        <begin position="128"/>
        <end position="153"/>
    </location>
</feature>
<dbReference type="GO" id="GO:0055085">
    <property type="term" value="P:transmembrane transport"/>
    <property type="evidence" value="ECO:0007669"/>
    <property type="project" value="InterPro"/>
</dbReference>
<comment type="caution">
    <text evidence="10">The sequence shown here is derived from an EMBL/GenBank/DDBJ whole genome shotgun (WGS) entry which is preliminary data.</text>
</comment>
<evidence type="ECO:0000313" key="11">
    <source>
        <dbReference type="Proteomes" id="UP000539473"/>
    </source>
</evidence>
<gene>
    <name evidence="9" type="ORF">GCM10017781_13620</name>
    <name evidence="10" type="ORF">HNQ07_001096</name>
</gene>
<evidence type="ECO:0000256" key="6">
    <source>
        <dbReference type="ARBA" id="ARBA00023136"/>
    </source>
</evidence>
<dbReference type="Pfam" id="PF00528">
    <property type="entry name" value="BPD_transp_1"/>
    <property type="match status" value="1"/>
</dbReference>
<feature type="transmembrane region" description="Helical" evidence="7">
    <location>
        <begin position="95"/>
        <end position="116"/>
    </location>
</feature>
<dbReference type="PANTHER" id="PTHR43744">
    <property type="entry name" value="ABC TRANSPORTER PERMEASE PROTEIN MG189-RELATED-RELATED"/>
    <property type="match status" value="1"/>
</dbReference>
<dbReference type="Proteomes" id="UP000619376">
    <property type="component" value="Unassembled WGS sequence"/>
</dbReference>
<keyword evidence="10" id="KW-0762">Sugar transport</keyword>
<feature type="transmembrane region" description="Helical" evidence="7">
    <location>
        <begin position="255"/>
        <end position="280"/>
    </location>
</feature>
<keyword evidence="5 7" id="KW-1133">Transmembrane helix</keyword>
<dbReference type="EMBL" id="JACHFK010000002">
    <property type="protein sequence ID" value="MBB5375639.1"/>
    <property type="molecule type" value="Genomic_DNA"/>
</dbReference>
<feature type="domain" description="ABC transmembrane type-1" evidence="8">
    <location>
        <begin position="91"/>
        <end position="280"/>
    </location>
</feature>
<evidence type="ECO:0000256" key="2">
    <source>
        <dbReference type="ARBA" id="ARBA00022448"/>
    </source>
</evidence>
<keyword evidence="6 7" id="KW-0472">Membrane</keyword>
<organism evidence="10 11">
    <name type="scientific">Deinococcus metalli</name>
    <dbReference type="NCBI Taxonomy" id="1141878"/>
    <lineage>
        <taxon>Bacteria</taxon>
        <taxon>Thermotogati</taxon>
        <taxon>Deinococcota</taxon>
        <taxon>Deinococci</taxon>
        <taxon>Deinococcales</taxon>
        <taxon>Deinococcaceae</taxon>
        <taxon>Deinococcus</taxon>
    </lineage>
</organism>
<dbReference type="Proteomes" id="UP000539473">
    <property type="component" value="Unassembled WGS sequence"/>
</dbReference>
<comment type="subcellular location">
    <subcellularLocation>
        <location evidence="1 7">Cell membrane</location>
        <topology evidence="1 7">Multi-pass membrane protein</topology>
    </subcellularLocation>
</comment>
<evidence type="ECO:0000256" key="7">
    <source>
        <dbReference type="RuleBase" id="RU363032"/>
    </source>
</evidence>
<dbReference type="InterPro" id="IPR000515">
    <property type="entry name" value="MetI-like"/>
</dbReference>
<comment type="similarity">
    <text evidence="7">Belongs to the binding-protein-dependent transport system permease family.</text>
</comment>
<evidence type="ECO:0000256" key="4">
    <source>
        <dbReference type="ARBA" id="ARBA00022692"/>
    </source>
</evidence>
<dbReference type="PANTHER" id="PTHR43744:SF12">
    <property type="entry name" value="ABC TRANSPORTER PERMEASE PROTEIN MG189-RELATED"/>
    <property type="match status" value="1"/>
</dbReference>
<feature type="transmembrane region" description="Helical" evidence="7">
    <location>
        <begin position="30"/>
        <end position="52"/>
    </location>
</feature>
<evidence type="ECO:0000256" key="5">
    <source>
        <dbReference type="ARBA" id="ARBA00022989"/>
    </source>
</evidence>
<dbReference type="PROSITE" id="PS50928">
    <property type="entry name" value="ABC_TM1"/>
    <property type="match status" value="1"/>
</dbReference>
<evidence type="ECO:0000313" key="12">
    <source>
        <dbReference type="Proteomes" id="UP000619376"/>
    </source>
</evidence>
<feature type="transmembrane region" description="Helical" evidence="7">
    <location>
        <begin position="159"/>
        <end position="180"/>
    </location>
</feature>
<reference evidence="9" key="4">
    <citation type="submission" date="2024-05" db="EMBL/GenBank/DDBJ databases">
        <authorList>
            <person name="Sun Q."/>
            <person name="Zhou Y."/>
        </authorList>
    </citation>
    <scope>NUCLEOTIDE SEQUENCE</scope>
    <source>
        <strain evidence="9">CGMCC 1.18437</strain>
    </source>
</reference>
<reference evidence="10 11" key="3">
    <citation type="submission" date="2020-08" db="EMBL/GenBank/DDBJ databases">
        <title>Genomic Encyclopedia of Type Strains, Phase IV (KMG-IV): sequencing the most valuable type-strain genomes for metagenomic binning, comparative biology and taxonomic classification.</title>
        <authorList>
            <person name="Goeker M."/>
        </authorList>
    </citation>
    <scope>NUCLEOTIDE SEQUENCE [LARGE SCALE GENOMIC DNA]</scope>
    <source>
        <strain evidence="10 11">DSM 27521</strain>
    </source>
</reference>
<accession>A0A7W8KCG0</accession>
<proteinExistence type="inferred from homology"/>
<evidence type="ECO:0000313" key="9">
    <source>
        <dbReference type="EMBL" id="GHF38168.1"/>
    </source>
</evidence>
<dbReference type="CDD" id="cd06261">
    <property type="entry name" value="TM_PBP2"/>
    <property type="match status" value="1"/>
</dbReference>
<dbReference type="GO" id="GO:0005886">
    <property type="term" value="C:plasma membrane"/>
    <property type="evidence" value="ECO:0007669"/>
    <property type="project" value="UniProtKB-SubCell"/>
</dbReference>